<sequence length="161" mass="18355">MSSDIFHRHLGVYGVCIRDNQLLVIHKSGGPYSGRYDLPGGSVDKNESILEAIKREFIEETGLQIHISSFIGTKDYIVPWRRPDFAHTHCHHIAILYAVNYIAGDISESPQMDDSLGAEWIDITDIDLENSSPLVVEAKQWIENGEIKIETIKYEEWTIRD</sequence>
<dbReference type="RefSeq" id="WP_068683533.1">
    <property type="nucleotide sequence ID" value="NZ_LYPA01000060.1"/>
</dbReference>
<proteinExistence type="inferred from homology"/>
<evidence type="ECO:0000313" key="4">
    <source>
        <dbReference type="EMBL" id="OBR65176.1"/>
    </source>
</evidence>
<dbReference type="GO" id="GO:0016787">
    <property type="term" value="F:hydrolase activity"/>
    <property type="evidence" value="ECO:0007669"/>
    <property type="project" value="UniProtKB-KW"/>
</dbReference>
<keyword evidence="5" id="KW-1185">Reference proteome</keyword>
<organism evidence="4 5">
    <name type="scientific">Paenibacillus oryzae</name>
    <dbReference type="NCBI Taxonomy" id="1844972"/>
    <lineage>
        <taxon>Bacteria</taxon>
        <taxon>Bacillati</taxon>
        <taxon>Bacillota</taxon>
        <taxon>Bacilli</taxon>
        <taxon>Bacillales</taxon>
        <taxon>Paenibacillaceae</taxon>
        <taxon>Paenibacillus</taxon>
    </lineage>
</organism>
<name>A0A1A5YHM7_9BACL</name>
<dbReference type="AlphaFoldDB" id="A0A1A5YHM7"/>
<reference evidence="4 5" key="1">
    <citation type="submission" date="2016-05" db="EMBL/GenBank/DDBJ databases">
        <title>Paenibacillus oryzae. sp. nov., isolated from the rice root.</title>
        <authorList>
            <person name="Zhang J."/>
            <person name="Zhang X."/>
        </authorList>
    </citation>
    <scope>NUCLEOTIDE SEQUENCE [LARGE SCALE GENOMIC DNA]</scope>
    <source>
        <strain evidence="4 5">1DrF-4</strain>
    </source>
</reference>
<feature type="domain" description="Nudix hydrolase" evidence="3">
    <location>
        <begin position="7"/>
        <end position="143"/>
    </location>
</feature>
<dbReference type="PANTHER" id="PTHR43736:SF1">
    <property type="entry name" value="DIHYDRONEOPTERIN TRIPHOSPHATE DIPHOSPHATASE"/>
    <property type="match status" value="1"/>
</dbReference>
<accession>A0A1A5YHM7</accession>
<dbReference type="OrthoDB" id="369191at2"/>
<dbReference type="Gene3D" id="3.90.79.10">
    <property type="entry name" value="Nucleoside Triphosphate Pyrophosphohydrolase"/>
    <property type="match status" value="1"/>
</dbReference>
<dbReference type="CDD" id="cd04686">
    <property type="entry name" value="NUDIX_Hydrolase"/>
    <property type="match status" value="1"/>
</dbReference>
<evidence type="ECO:0000313" key="5">
    <source>
        <dbReference type="Proteomes" id="UP000092024"/>
    </source>
</evidence>
<comment type="caution">
    <text evidence="4">The sequence shown here is derived from an EMBL/GenBank/DDBJ whole genome shotgun (WGS) entry which is preliminary data.</text>
</comment>
<gene>
    <name evidence="4" type="ORF">A7K91_00410</name>
</gene>
<dbReference type="SUPFAM" id="SSF55811">
    <property type="entry name" value="Nudix"/>
    <property type="match status" value="1"/>
</dbReference>
<evidence type="ECO:0000256" key="1">
    <source>
        <dbReference type="ARBA" id="ARBA00005582"/>
    </source>
</evidence>
<dbReference type="PROSITE" id="PS51462">
    <property type="entry name" value="NUDIX"/>
    <property type="match status" value="1"/>
</dbReference>
<dbReference type="InterPro" id="IPR020084">
    <property type="entry name" value="NUDIX_hydrolase_CS"/>
</dbReference>
<dbReference type="InterPro" id="IPR000086">
    <property type="entry name" value="NUDIX_hydrolase_dom"/>
</dbReference>
<dbReference type="Pfam" id="PF00293">
    <property type="entry name" value="NUDIX"/>
    <property type="match status" value="1"/>
</dbReference>
<comment type="similarity">
    <text evidence="1">Belongs to the Nudix hydrolase family.</text>
</comment>
<dbReference type="PANTHER" id="PTHR43736">
    <property type="entry name" value="ADP-RIBOSE PYROPHOSPHATASE"/>
    <property type="match status" value="1"/>
</dbReference>
<dbReference type="Proteomes" id="UP000092024">
    <property type="component" value="Unassembled WGS sequence"/>
</dbReference>
<protein>
    <recommendedName>
        <fullName evidence="3">Nudix hydrolase domain-containing protein</fullName>
    </recommendedName>
</protein>
<keyword evidence="2" id="KW-0378">Hydrolase</keyword>
<dbReference type="PROSITE" id="PS00893">
    <property type="entry name" value="NUDIX_BOX"/>
    <property type="match status" value="1"/>
</dbReference>
<dbReference type="EMBL" id="LYPA01000060">
    <property type="protein sequence ID" value="OBR65176.1"/>
    <property type="molecule type" value="Genomic_DNA"/>
</dbReference>
<dbReference type="STRING" id="1844972.A7K91_00410"/>
<evidence type="ECO:0000256" key="2">
    <source>
        <dbReference type="ARBA" id="ARBA00022801"/>
    </source>
</evidence>
<evidence type="ECO:0000259" key="3">
    <source>
        <dbReference type="PROSITE" id="PS51462"/>
    </source>
</evidence>
<dbReference type="InterPro" id="IPR015797">
    <property type="entry name" value="NUDIX_hydrolase-like_dom_sf"/>
</dbReference>